<proteinExistence type="predicted"/>
<keyword evidence="3" id="KW-1185">Reference proteome</keyword>
<evidence type="ECO:0000313" key="2">
    <source>
        <dbReference type="EMBL" id="CAK9060359.1"/>
    </source>
</evidence>
<feature type="compositionally biased region" description="Basic and acidic residues" evidence="1">
    <location>
        <begin position="282"/>
        <end position="301"/>
    </location>
</feature>
<feature type="region of interest" description="Disordered" evidence="1">
    <location>
        <begin position="282"/>
        <end position="313"/>
    </location>
</feature>
<comment type="caution">
    <text evidence="2">The sequence shown here is derived from an EMBL/GenBank/DDBJ whole genome shotgun (WGS) entry which is preliminary data.</text>
</comment>
<dbReference type="EMBL" id="CAXAMM010027191">
    <property type="protein sequence ID" value="CAK9060359.1"/>
    <property type="molecule type" value="Genomic_DNA"/>
</dbReference>
<protein>
    <submittedName>
        <fullName evidence="2">Ankyrin-1</fullName>
    </submittedName>
</protein>
<evidence type="ECO:0000313" key="3">
    <source>
        <dbReference type="Proteomes" id="UP001642464"/>
    </source>
</evidence>
<reference evidence="2 3" key="1">
    <citation type="submission" date="2024-02" db="EMBL/GenBank/DDBJ databases">
        <authorList>
            <person name="Chen Y."/>
            <person name="Shah S."/>
            <person name="Dougan E. K."/>
            <person name="Thang M."/>
            <person name="Chan C."/>
        </authorList>
    </citation>
    <scope>NUCLEOTIDE SEQUENCE [LARGE SCALE GENOMIC DNA]</scope>
</reference>
<gene>
    <name evidence="2" type="ORF">SCF082_LOCUS31803</name>
</gene>
<sequence>MGPMGAGPAVVAPPPPAVAPLPGVLVGGGAAAVAAPAGGGAAVAPAGVVGMCWVCVETAGGYSRGEIVVADPGVLPPGHVLIGEKALVPARDGSAVACFAKKVRVDSAAGYKLEDLRILPVTFDAQGVRRREFAQAVAAMVEGTPQGGGLQLEGPATALNVLKSLRDQFMTPTSFHEFWLRSAEIPRGDRSIYEHEVLSRILESIVTVDQLNVSGLQGIELLVRRLQVIREAHRILPSSPDYSSAEFFMGWKYRKGAHGVDPDLAHHVAAELKSEAMILKESRKAKEEAQARRRNPGDKKGGLSTSARRRKARVRGLVEESNRIIDTLNEMYAPQQVSPQGECTLAQRSSQHAIFKQLARQSKAHQQCSMREAVQELLQCDSSYSQEDFVSTVRPYQRDLISLPETGDDPVSLDQVLDEHGRQVLGDPLRTMLLSDEEWGEVLEKGDLVCIPEGSTLYLAQSDIKDYFYSLALPHELQSLFCLPAIAKSTMQDWGLDLDQVDCDAEGWTFPMLRVVLMGWSWAMWVAQRVHTHLCMEAGGLSLDRVIVESKAPPDLSDGEVIIIPYADNLNVAGIDEQRVQQVKNKIVDRLREIGFRVREELEACSIGQSLGFLVDGAKGVVAPIPERLHKVRLALDWLARQPWVTGKQVERLIGHCVHFMLLRRELLSIFRAMYDFAHKSYSKKRPLFASAAREAKWASALLGLCSVDLRKDWSGRVTASDASLSGVAVCCRELPRDEVAAIGSQREPWRYKYKELPPPREAALNFGDPFSDPSTVKPLKQELEQPDPFELNEKFVEVPQNVLQPELWQEVFAVHMKHPEHITLLETRGVVISLRHKFRAVQHFGKRHLHLGDNMGMILMIAKGRSSSFSMLKLCRKHLPAKVRKTHFDKRPADKAKTRAEIVRQRSDPPRFKGQTNLERLAVSEAVAKDYTRRINDLRFFARQNKISLRSAKNLDEACTLFLNNIFEQGVELHEGSKFVAAVKDAFPDFGHKSALPRMIRALQGWTKIDPQKTRPPLPWELVAGIAMKMRARRRHHAALAVVTMFSAYLRPGECLGIQKTDLVRPMPRQEHHTLHLHPAERHEASKVGISEESIQLDSVQLLWLGQALEQLQTDGPFLFELGQEHNHAVLHQLRHVVCDGAHGEDTKAAAGLHALRHSFLTAADWTQLSRCATQRDMCAALSQLLYERLDLRLPSEQTYASMVSFVSCVDQSRSSRPDPSWATHVLLQEVKSSWKSVQSRLKKWRPEPERLLETLPATFDELPEVIRGKYGVERPAEGEARTVSASTLVMHASQVRLRNTNANHVQNPRQMAAASSQSLMGSVGNVAMQLLQLQQLQAASVAALPNLQIFSENLRGGTGHHSQTPPSRAEAPAQSPQSKRPLKALMDSPWNERKQEKQTTFENKAAAPAQEECAKEDASTDRLRLAIMGGCNDLGGQTRGEGAFRTSDHLSWRLCRGSRAWNARCDAATGSKSDDKVGKPAKKPASAVAEAKKPNFSFDAKRWGSCRAEYYREKSYIRFWDSRDAKWRMIIGSTSADGKHVEICEKMVPYVKQGKDRDELLRLRAKLE</sequence>
<evidence type="ECO:0000256" key="1">
    <source>
        <dbReference type="SAM" id="MobiDB-lite"/>
    </source>
</evidence>
<name>A0ABP0N9T7_9DINO</name>
<dbReference type="Proteomes" id="UP001642464">
    <property type="component" value="Unassembled WGS sequence"/>
</dbReference>
<organism evidence="2 3">
    <name type="scientific">Durusdinium trenchii</name>
    <dbReference type="NCBI Taxonomy" id="1381693"/>
    <lineage>
        <taxon>Eukaryota</taxon>
        <taxon>Sar</taxon>
        <taxon>Alveolata</taxon>
        <taxon>Dinophyceae</taxon>
        <taxon>Suessiales</taxon>
        <taxon>Symbiodiniaceae</taxon>
        <taxon>Durusdinium</taxon>
    </lineage>
</organism>
<feature type="region of interest" description="Disordered" evidence="1">
    <location>
        <begin position="1356"/>
        <end position="1420"/>
    </location>
</feature>
<feature type="compositionally biased region" description="Basic and acidic residues" evidence="1">
    <location>
        <begin position="1392"/>
        <end position="1401"/>
    </location>
</feature>
<accession>A0ABP0N9T7</accession>